<sequence>MRWGIAEWLAEPCGVSWWCYRCVLIWPCRTSGGPGLNGTCLRARAWLPPSQPLMTRITRAPTRKKTQRIAKERRTARTQRARLPLLRETPKGVSSGWTAATAPPVETAPRSRTAGTRARPSARRATSCRT</sequence>
<feature type="region of interest" description="Disordered" evidence="1">
    <location>
        <begin position="60"/>
        <end position="130"/>
    </location>
</feature>
<name>A0AAD7T2V4_9TELE</name>
<reference evidence="2" key="1">
    <citation type="journal article" date="2023" name="Science">
        <title>Genome structures resolve the early diversification of teleost fishes.</title>
        <authorList>
            <person name="Parey E."/>
            <person name="Louis A."/>
            <person name="Montfort J."/>
            <person name="Bouchez O."/>
            <person name="Roques C."/>
            <person name="Iampietro C."/>
            <person name="Lluch J."/>
            <person name="Castinel A."/>
            <person name="Donnadieu C."/>
            <person name="Desvignes T."/>
            <person name="Floi Bucao C."/>
            <person name="Jouanno E."/>
            <person name="Wen M."/>
            <person name="Mejri S."/>
            <person name="Dirks R."/>
            <person name="Jansen H."/>
            <person name="Henkel C."/>
            <person name="Chen W.J."/>
            <person name="Zahm M."/>
            <person name="Cabau C."/>
            <person name="Klopp C."/>
            <person name="Thompson A.W."/>
            <person name="Robinson-Rechavi M."/>
            <person name="Braasch I."/>
            <person name="Lecointre G."/>
            <person name="Bobe J."/>
            <person name="Postlethwait J.H."/>
            <person name="Berthelot C."/>
            <person name="Roest Crollius H."/>
            <person name="Guiguen Y."/>
        </authorList>
    </citation>
    <scope>NUCLEOTIDE SEQUENCE</scope>
    <source>
        <strain evidence="2">NC1722</strain>
    </source>
</reference>
<proteinExistence type="predicted"/>
<feature type="non-terminal residue" evidence="2">
    <location>
        <position position="130"/>
    </location>
</feature>
<dbReference type="AlphaFoldDB" id="A0AAD7T2V4"/>
<dbReference type="Proteomes" id="UP001221898">
    <property type="component" value="Unassembled WGS sequence"/>
</dbReference>
<comment type="caution">
    <text evidence="2">The sequence shown here is derived from an EMBL/GenBank/DDBJ whole genome shotgun (WGS) entry which is preliminary data.</text>
</comment>
<accession>A0AAD7T2V4</accession>
<evidence type="ECO:0000313" key="2">
    <source>
        <dbReference type="EMBL" id="KAJ8412416.1"/>
    </source>
</evidence>
<feature type="compositionally biased region" description="Low complexity" evidence="1">
    <location>
        <begin position="98"/>
        <end position="130"/>
    </location>
</feature>
<dbReference type="EMBL" id="JAINUG010000019">
    <property type="protein sequence ID" value="KAJ8412416.1"/>
    <property type="molecule type" value="Genomic_DNA"/>
</dbReference>
<protein>
    <submittedName>
        <fullName evidence="2">Uncharacterized protein</fullName>
    </submittedName>
</protein>
<keyword evidence="3" id="KW-1185">Reference proteome</keyword>
<evidence type="ECO:0000313" key="3">
    <source>
        <dbReference type="Proteomes" id="UP001221898"/>
    </source>
</evidence>
<evidence type="ECO:0000256" key="1">
    <source>
        <dbReference type="SAM" id="MobiDB-lite"/>
    </source>
</evidence>
<gene>
    <name evidence="2" type="ORF">AAFF_G00127520</name>
</gene>
<organism evidence="2 3">
    <name type="scientific">Aldrovandia affinis</name>
    <dbReference type="NCBI Taxonomy" id="143900"/>
    <lineage>
        <taxon>Eukaryota</taxon>
        <taxon>Metazoa</taxon>
        <taxon>Chordata</taxon>
        <taxon>Craniata</taxon>
        <taxon>Vertebrata</taxon>
        <taxon>Euteleostomi</taxon>
        <taxon>Actinopterygii</taxon>
        <taxon>Neopterygii</taxon>
        <taxon>Teleostei</taxon>
        <taxon>Notacanthiformes</taxon>
        <taxon>Halosauridae</taxon>
        <taxon>Aldrovandia</taxon>
    </lineage>
</organism>